<feature type="domain" description="Protein kinase" evidence="20">
    <location>
        <begin position="488"/>
        <end position="781"/>
    </location>
</feature>
<evidence type="ECO:0000256" key="9">
    <source>
        <dbReference type="ARBA" id="ARBA00022729"/>
    </source>
</evidence>
<name>A0A0E0EWR5_9ORYZ</name>
<dbReference type="GO" id="GO:0005524">
    <property type="term" value="F:ATP binding"/>
    <property type="evidence" value="ECO:0007669"/>
    <property type="project" value="UniProtKB-KW"/>
</dbReference>
<dbReference type="HOGENOM" id="CLU_000288_22_0_1"/>
<evidence type="ECO:0000256" key="13">
    <source>
        <dbReference type="ARBA" id="ARBA00022840"/>
    </source>
</evidence>
<keyword evidence="9" id="KW-0732">Signal</keyword>
<evidence type="ECO:0000256" key="11">
    <source>
        <dbReference type="ARBA" id="ARBA00022741"/>
    </source>
</evidence>
<dbReference type="STRING" id="40149.A0A0E0EWR5"/>
<evidence type="ECO:0000256" key="1">
    <source>
        <dbReference type="ARBA" id="ARBA00004162"/>
    </source>
</evidence>
<evidence type="ECO:0000313" key="22">
    <source>
        <dbReference type="Proteomes" id="UP000008021"/>
    </source>
</evidence>
<keyword evidence="17" id="KW-0325">Glycoprotein</keyword>
<dbReference type="SUPFAM" id="SSF52047">
    <property type="entry name" value="RNI-like"/>
    <property type="match status" value="1"/>
</dbReference>
<dbReference type="FunFam" id="1.10.510.10:FF:000358">
    <property type="entry name" value="Putative leucine-rich repeat receptor-like serine/threonine-protein kinase"/>
    <property type="match status" value="1"/>
</dbReference>
<keyword evidence="7" id="KW-0808">Transferase</keyword>
<dbReference type="Gene3D" id="1.10.510.10">
    <property type="entry name" value="Transferase(Phosphotransferase) domain 1"/>
    <property type="match status" value="1"/>
</dbReference>
<evidence type="ECO:0000313" key="21">
    <source>
        <dbReference type="EnsemblPlants" id="OMERI10G04550.1"/>
    </source>
</evidence>
<evidence type="ECO:0000256" key="3">
    <source>
        <dbReference type="ARBA" id="ARBA00022475"/>
    </source>
</evidence>
<keyword evidence="15" id="KW-0472">Membrane</keyword>
<dbReference type="Pfam" id="PF00069">
    <property type="entry name" value="Pkinase"/>
    <property type="match status" value="1"/>
</dbReference>
<evidence type="ECO:0000256" key="15">
    <source>
        <dbReference type="ARBA" id="ARBA00023136"/>
    </source>
</evidence>
<dbReference type="InterPro" id="IPR032675">
    <property type="entry name" value="LRR_dom_sf"/>
</dbReference>
<dbReference type="PANTHER" id="PTHR48053:SF151">
    <property type="entry name" value="OS02G0216000 PROTEIN"/>
    <property type="match status" value="1"/>
</dbReference>
<dbReference type="EnsemblPlants" id="OMERI10G04550.1">
    <property type="protein sequence ID" value="OMERI10G04550.1"/>
    <property type="gene ID" value="OMERI10G04550"/>
</dbReference>
<accession>A0A0E0EWR5</accession>
<evidence type="ECO:0000256" key="16">
    <source>
        <dbReference type="ARBA" id="ARBA00023170"/>
    </source>
</evidence>
<evidence type="ECO:0000256" key="17">
    <source>
        <dbReference type="ARBA" id="ARBA00023180"/>
    </source>
</evidence>
<dbReference type="GO" id="GO:0005886">
    <property type="term" value="C:plasma membrane"/>
    <property type="evidence" value="ECO:0007669"/>
    <property type="project" value="UniProtKB-SubCell"/>
</dbReference>
<dbReference type="FunFam" id="3.80.10.10:FF:000095">
    <property type="entry name" value="LRR receptor-like serine/threonine-protein kinase GSO1"/>
    <property type="match status" value="1"/>
</dbReference>
<keyword evidence="22" id="KW-1185">Reference proteome</keyword>
<dbReference type="Gramene" id="OMERI10G04550.1">
    <property type="protein sequence ID" value="OMERI10G04550.1"/>
    <property type="gene ID" value="OMERI10G04550"/>
</dbReference>
<keyword evidence="6" id="KW-0433">Leucine-rich repeat</keyword>
<dbReference type="AlphaFoldDB" id="A0A0E0EWR5"/>
<reference evidence="21" key="2">
    <citation type="submission" date="2018-05" db="EMBL/GenBank/DDBJ databases">
        <title>OmerRS3 (Oryza meridionalis Reference Sequence Version 3).</title>
        <authorList>
            <person name="Zhang J."/>
            <person name="Kudrna D."/>
            <person name="Lee S."/>
            <person name="Talag J."/>
            <person name="Welchert J."/>
            <person name="Wing R.A."/>
        </authorList>
    </citation>
    <scope>NUCLEOTIDE SEQUENCE [LARGE SCALE GENOMIC DNA]</scope>
    <source>
        <strain evidence="21">cv. OR44</strain>
    </source>
</reference>
<dbReference type="eggNOG" id="ENOG502QPYS">
    <property type="taxonomic scope" value="Eukaryota"/>
</dbReference>
<keyword evidence="12" id="KW-0418">Kinase</keyword>
<sequence>MRDLGLVGVISPQLSNLTYLQALDLSNNRLQGEIPHDLGSCIALRAINLSVNSLSGQIPWSIGNLPKLTVLNVRDNKISGNVPATLGNLTAPTMLSIADNYINGRIPPWIGNMTNLTDLNIAGNVFHGYVPSNIAGLTDLLALSLLGNKLQGVFPPVLFNITSLEIMYISLNMLSGSLPMDIGSKLPNLVVLSAIYNQFEGPILDSLSNISKLEYLQLHGNKFQGRIPPNIGSSGTITRLNLGNNILEAKTPNDWDFLTSLTNCSELVILDIELNSLSGFIPNTLVNLSQELIWIGLGGNQIFGTIPAGIGRFRKLTVLELAGNFFTGNIPLDIGQLSSLHRLLLYGNNLSGEIPPSVGNLTQLNELLLFQNNLDNKIPETLGNLSSLNSMDLSYNMLSGKIPEVLMRMPSLTKQLNLSNNLLGGPISPQIQELVNLGAIDLSGNKLSGQIPYTLGSCVELQFLFLQMNLLQGKIPSELSTLRGLEGLDLSNNNLSGPIPDFLGNFQATVAVKVLDLRHKGATQGVFAECNALRRIQHRKLVKVVTVCDSLDHNGNEFKAIVLEFISNGSLDTWLKAGNKVGTLSLIQRLNIIMDVAQALEYLHNHIEPPIVHCDIKPSNILLDEDMVAHVSDFGLAKIMNVDASRQSLGESISNGVRGSIGYLAPEHGMGAEISPRGDVYNYGVLVLQMLTGKEPTDAIFDGTTSLPKYVEMAYPDKLSPIVDAAVIANSGGGEETINMFIAPVAKIGLACCRDNASQRMDFGDIVKELVPLNKLCQDYFLTQGASGGNSSDIGITL</sequence>
<keyword evidence="8" id="KW-0812">Transmembrane</keyword>
<dbReference type="InterPro" id="IPR001611">
    <property type="entry name" value="Leu-rich_rpt"/>
</dbReference>
<dbReference type="InterPro" id="IPR011009">
    <property type="entry name" value="Kinase-like_dom_sf"/>
</dbReference>
<dbReference type="PANTHER" id="PTHR48053">
    <property type="entry name" value="LEUCINE RICH REPEAT FAMILY PROTEIN, EXPRESSED"/>
    <property type="match status" value="1"/>
</dbReference>
<dbReference type="SMART" id="SM00220">
    <property type="entry name" value="S_TKc"/>
    <property type="match status" value="1"/>
</dbReference>
<organism evidence="21">
    <name type="scientific">Oryza meridionalis</name>
    <dbReference type="NCBI Taxonomy" id="40149"/>
    <lineage>
        <taxon>Eukaryota</taxon>
        <taxon>Viridiplantae</taxon>
        <taxon>Streptophyta</taxon>
        <taxon>Embryophyta</taxon>
        <taxon>Tracheophyta</taxon>
        <taxon>Spermatophyta</taxon>
        <taxon>Magnoliopsida</taxon>
        <taxon>Liliopsida</taxon>
        <taxon>Poales</taxon>
        <taxon>Poaceae</taxon>
        <taxon>BOP clade</taxon>
        <taxon>Oryzoideae</taxon>
        <taxon>Oryzeae</taxon>
        <taxon>Oryzinae</taxon>
        <taxon>Oryza</taxon>
    </lineage>
</organism>
<comment type="catalytic activity">
    <reaction evidence="18">
        <text>L-threonyl-[protein] + ATP = O-phospho-L-threonyl-[protein] + ADP + H(+)</text>
        <dbReference type="Rhea" id="RHEA:46608"/>
        <dbReference type="Rhea" id="RHEA-COMP:11060"/>
        <dbReference type="Rhea" id="RHEA-COMP:11605"/>
        <dbReference type="ChEBI" id="CHEBI:15378"/>
        <dbReference type="ChEBI" id="CHEBI:30013"/>
        <dbReference type="ChEBI" id="CHEBI:30616"/>
        <dbReference type="ChEBI" id="CHEBI:61977"/>
        <dbReference type="ChEBI" id="CHEBI:456216"/>
        <dbReference type="EC" id="2.7.11.1"/>
    </reaction>
</comment>
<dbReference type="InterPro" id="IPR003591">
    <property type="entry name" value="Leu-rich_rpt_typical-subtyp"/>
</dbReference>
<dbReference type="FunFam" id="3.80.10.10:FF:000317">
    <property type="entry name" value="Inactive leucine-rich repeat receptor-like protein kinase"/>
    <property type="match status" value="1"/>
</dbReference>
<dbReference type="PROSITE" id="PS00108">
    <property type="entry name" value="PROTEIN_KINASE_ST"/>
    <property type="match status" value="1"/>
</dbReference>
<keyword evidence="14" id="KW-1133">Transmembrane helix</keyword>
<dbReference type="SUPFAM" id="SSF52058">
    <property type="entry name" value="L domain-like"/>
    <property type="match status" value="1"/>
</dbReference>
<evidence type="ECO:0000256" key="14">
    <source>
        <dbReference type="ARBA" id="ARBA00022989"/>
    </source>
</evidence>
<evidence type="ECO:0000259" key="20">
    <source>
        <dbReference type="PROSITE" id="PS50011"/>
    </source>
</evidence>
<evidence type="ECO:0000256" key="8">
    <source>
        <dbReference type="ARBA" id="ARBA00022692"/>
    </source>
</evidence>
<evidence type="ECO:0000256" key="6">
    <source>
        <dbReference type="ARBA" id="ARBA00022614"/>
    </source>
</evidence>
<keyword evidence="3" id="KW-1003">Cell membrane</keyword>
<comment type="subcellular location">
    <subcellularLocation>
        <location evidence="1">Cell membrane</location>
        <topology evidence="1">Single-pass membrane protein</topology>
    </subcellularLocation>
</comment>
<dbReference type="SMART" id="SM00369">
    <property type="entry name" value="LRR_TYP"/>
    <property type="match status" value="7"/>
</dbReference>
<dbReference type="EC" id="2.7.11.1" evidence="2"/>
<protein>
    <recommendedName>
        <fullName evidence="2">non-specific serine/threonine protein kinase</fullName>
        <ecNumber evidence="2">2.7.11.1</ecNumber>
    </recommendedName>
</protein>
<evidence type="ECO:0000256" key="4">
    <source>
        <dbReference type="ARBA" id="ARBA00022527"/>
    </source>
</evidence>
<dbReference type="PROSITE" id="PS50011">
    <property type="entry name" value="PROTEIN_KINASE_DOM"/>
    <property type="match status" value="1"/>
</dbReference>
<dbReference type="GO" id="GO:0004674">
    <property type="term" value="F:protein serine/threonine kinase activity"/>
    <property type="evidence" value="ECO:0007669"/>
    <property type="project" value="UniProtKB-KW"/>
</dbReference>
<evidence type="ECO:0000256" key="5">
    <source>
        <dbReference type="ARBA" id="ARBA00022553"/>
    </source>
</evidence>
<proteinExistence type="predicted"/>
<dbReference type="InterPro" id="IPR008271">
    <property type="entry name" value="Ser/Thr_kinase_AS"/>
</dbReference>
<keyword evidence="5" id="KW-0597">Phosphoprotein</keyword>
<keyword evidence="11" id="KW-0547">Nucleotide-binding</keyword>
<dbReference type="InterPro" id="IPR000719">
    <property type="entry name" value="Prot_kinase_dom"/>
</dbReference>
<evidence type="ECO:0000256" key="18">
    <source>
        <dbReference type="ARBA" id="ARBA00047899"/>
    </source>
</evidence>
<dbReference type="Gene3D" id="3.80.10.10">
    <property type="entry name" value="Ribonuclease Inhibitor"/>
    <property type="match status" value="3"/>
</dbReference>
<evidence type="ECO:0000256" key="7">
    <source>
        <dbReference type="ARBA" id="ARBA00022679"/>
    </source>
</evidence>
<keyword evidence="16" id="KW-0675">Receptor</keyword>
<dbReference type="Pfam" id="PF00560">
    <property type="entry name" value="LRR_1"/>
    <property type="match status" value="6"/>
</dbReference>
<dbReference type="InterPro" id="IPR051716">
    <property type="entry name" value="Plant_RL_S/T_kinase"/>
</dbReference>
<keyword evidence="13" id="KW-0067">ATP-binding</keyword>
<comment type="catalytic activity">
    <reaction evidence="19">
        <text>L-seryl-[protein] + ATP = O-phospho-L-seryl-[protein] + ADP + H(+)</text>
        <dbReference type="Rhea" id="RHEA:17989"/>
        <dbReference type="Rhea" id="RHEA-COMP:9863"/>
        <dbReference type="Rhea" id="RHEA-COMP:11604"/>
        <dbReference type="ChEBI" id="CHEBI:15378"/>
        <dbReference type="ChEBI" id="CHEBI:29999"/>
        <dbReference type="ChEBI" id="CHEBI:30616"/>
        <dbReference type="ChEBI" id="CHEBI:83421"/>
        <dbReference type="ChEBI" id="CHEBI:456216"/>
        <dbReference type="EC" id="2.7.11.1"/>
    </reaction>
</comment>
<evidence type="ECO:0000256" key="19">
    <source>
        <dbReference type="ARBA" id="ARBA00048679"/>
    </source>
</evidence>
<dbReference type="InterPro" id="IPR055414">
    <property type="entry name" value="LRR_R13L4/SHOC2-like"/>
</dbReference>
<reference evidence="21" key="1">
    <citation type="submission" date="2015-04" db="UniProtKB">
        <authorList>
            <consortium name="EnsemblPlants"/>
        </authorList>
    </citation>
    <scope>IDENTIFICATION</scope>
</reference>
<dbReference type="Pfam" id="PF23598">
    <property type="entry name" value="LRR_14"/>
    <property type="match status" value="1"/>
</dbReference>
<evidence type="ECO:0000256" key="2">
    <source>
        <dbReference type="ARBA" id="ARBA00012513"/>
    </source>
</evidence>
<keyword evidence="4" id="KW-0723">Serine/threonine-protein kinase</keyword>
<dbReference type="Proteomes" id="UP000008021">
    <property type="component" value="Chromosome 10"/>
</dbReference>
<keyword evidence="10" id="KW-0677">Repeat</keyword>
<evidence type="ECO:0000256" key="10">
    <source>
        <dbReference type="ARBA" id="ARBA00022737"/>
    </source>
</evidence>
<dbReference type="SUPFAM" id="SSF56112">
    <property type="entry name" value="Protein kinase-like (PK-like)"/>
    <property type="match status" value="1"/>
</dbReference>
<dbReference type="PRINTS" id="PR00019">
    <property type="entry name" value="LEURICHRPT"/>
</dbReference>
<evidence type="ECO:0000256" key="12">
    <source>
        <dbReference type="ARBA" id="ARBA00022777"/>
    </source>
</evidence>